<reference evidence="1 2" key="1">
    <citation type="submission" date="2019-07" db="EMBL/GenBank/DDBJ databases">
        <title>Genomic Encyclopedia of Archaeal and Bacterial Type Strains, Phase II (KMG-II): from individual species to whole genera.</title>
        <authorList>
            <person name="Goeker M."/>
        </authorList>
    </citation>
    <scope>NUCLEOTIDE SEQUENCE [LARGE SCALE GENOMIC DNA]</scope>
    <source>
        <strain evidence="1 2">DSM 21935</strain>
    </source>
</reference>
<dbReference type="RefSeq" id="WP_170245588.1">
    <property type="nucleotide sequence ID" value="NZ_VNHY01000002.1"/>
</dbReference>
<sequence>MTYNIIFESGVTTTIKAKSIELNDVLDKVEVIGQDGEERDDIYLNVEHISGIIPQD</sequence>
<accession>A0A5D3YIS4</accession>
<gene>
    <name evidence="1" type="ORF">LX73_1041</name>
</gene>
<dbReference type="AlphaFoldDB" id="A0A5D3YIS4"/>
<protein>
    <submittedName>
        <fullName evidence="1">Uncharacterized protein</fullName>
    </submittedName>
</protein>
<name>A0A5D3YIS4_9BACT</name>
<evidence type="ECO:0000313" key="2">
    <source>
        <dbReference type="Proteomes" id="UP000324595"/>
    </source>
</evidence>
<proteinExistence type="predicted"/>
<dbReference type="Proteomes" id="UP000324595">
    <property type="component" value="Unassembled WGS sequence"/>
</dbReference>
<evidence type="ECO:0000313" key="1">
    <source>
        <dbReference type="EMBL" id="TYP93340.1"/>
    </source>
</evidence>
<organism evidence="1 2">
    <name type="scientific">Fodinibius salinus</name>
    <dbReference type="NCBI Taxonomy" id="860790"/>
    <lineage>
        <taxon>Bacteria</taxon>
        <taxon>Pseudomonadati</taxon>
        <taxon>Balneolota</taxon>
        <taxon>Balneolia</taxon>
        <taxon>Balneolales</taxon>
        <taxon>Balneolaceae</taxon>
        <taxon>Fodinibius</taxon>
    </lineage>
</organism>
<dbReference type="EMBL" id="VNHY01000002">
    <property type="protein sequence ID" value="TYP93340.1"/>
    <property type="molecule type" value="Genomic_DNA"/>
</dbReference>
<comment type="caution">
    <text evidence="1">The sequence shown here is derived from an EMBL/GenBank/DDBJ whole genome shotgun (WGS) entry which is preliminary data.</text>
</comment>
<keyword evidence="2" id="KW-1185">Reference proteome</keyword>